<protein>
    <recommendedName>
        <fullName evidence="4">Oxidation resistance protein 1</fullName>
    </recommendedName>
</protein>
<organism evidence="7 8">
    <name type="scientific">Thalassiosira pseudonana</name>
    <name type="common">Marine diatom</name>
    <name type="synonym">Cyclotella nana</name>
    <dbReference type="NCBI Taxonomy" id="35128"/>
    <lineage>
        <taxon>Eukaryota</taxon>
        <taxon>Sar</taxon>
        <taxon>Stramenopiles</taxon>
        <taxon>Ochrophyta</taxon>
        <taxon>Bacillariophyta</taxon>
        <taxon>Coscinodiscophyceae</taxon>
        <taxon>Thalassiosirophycidae</taxon>
        <taxon>Thalassiosirales</taxon>
        <taxon>Thalassiosiraceae</taxon>
        <taxon>Thalassiosira</taxon>
    </lineage>
</organism>
<reference evidence="7 8" key="2">
    <citation type="journal article" date="2008" name="Nature">
        <title>The Phaeodactylum genome reveals the evolutionary history of diatom genomes.</title>
        <authorList>
            <person name="Bowler C."/>
            <person name="Allen A.E."/>
            <person name="Badger J.H."/>
            <person name="Grimwood J."/>
            <person name="Jabbari K."/>
            <person name="Kuo A."/>
            <person name="Maheswari U."/>
            <person name="Martens C."/>
            <person name="Maumus F."/>
            <person name="Otillar R.P."/>
            <person name="Rayko E."/>
            <person name="Salamov A."/>
            <person name="Vandepoele K."/>
            <person name="Beszteri B."/>
            <person name="Gruber A."/>
            <person name="Heijde M."/>
            <person name="Katinka M."/>
            <person name="Mock T."/>
            <person name="Valentin K."/>
            <person name="Verret F."/>
            <person name="Berges J.A."/>
            <person name="Brownlee C."/>
            <person name="Cadoret J.P."/>
            <person name="Chiovitti A."/>
            <person name="Choi C.J."/>
            <person name="Coesel S."/>
            <person name="De Martino A."/>
            <person name="Detter J.C."/>
            <person name="Durkin C."/>
            <person name="Falciatore A."/>
            <person name="Fournet J."/>
            <person name="Haruta M."/>
            <person name="Huysman M.J."/>
            <person name="Jenkins B.D."/>
            <person name="Jiroutova K."/>
            <person name="Jorgensen R.E."/>
            <person name="Joubert Y."/>
            <person name="Kaplan A."/>
            <person name="Kroger N."/>
            <person name="Kroth P.G."/>
            <person name="La Roche J."/>
            <person name="Lindquist E."/>
            <person name="Lommer M."/>
            <person name="Martin-Jezequel V."/>
            <person name="Lopez P.J."/>
            <person name="Lucas S."/>
            <person name="Mangogna M."/>
            <person name="McGinnis K."/>
            <person name="Medlin L.K."/>
            <person name="Montsant A."/>
            <person name="Oudot-Le Secq M.P."/>
            <person name="Napoli C."/>
            <person name="Obornik M."/>
            <person name="Parker M.S."/>
            <person name="Petit J.L."/>
            <person name="Porcel B.M."/>
            <person name="Poulsen N."/>
            <person name="Robison M."/>
            <person name="Rychlewski L."/>
            <person name="Rynearson T.A."/>
            <person name="Schmutz J."/>
            <person name="Shapiro H."/>
            <person name="Siaut M."/>
            <person name="Stanley M."/>
            <person name="Sussman M.R."/>
            <person name="Taylor A.R."/>
            <person name="Vardi A."/>
            <person name="von Dassow P."/>
            <person name="Vyverman W."/>
            <person name="Willis A."/>
            <person name="Wyrwicz L.S."/>
            <person name="Rokhsar D.S."/>
            <person name="Weissenbach J."/>
            <person name="Armbrust E.V."/>
            <person name="Green B.R."/>
            <person name="Van de Peer Y."/>
            <person name="Grigoriev I.V."/>
        </authorList>
    </citation>
    <scope>NUCLEOTIDE SEQUENCE [LARGE SCALE GENOMIC DNA]</scope>
    <source>
        <strain evidence="7 8">CCMP1335</strain>
    </source>
</reference>
<accession>B8C843</accession>
<feature type="region of interest" description="Disordered" evidence="5">
    <location>
        <begin position="197"/>
        <end position="220"/>
    </location>
</feature>
<dbReference type="InterPro" id="IPR006571">
    <property type="entry name" value="TLDc_dom"/>
</dbReference>
<name>B8C843_THAPS</name>
<gene>
    <name evidence="7" type="ORF">THAPSDRAFT_7997</name>
</gene>
<dbReference type="EMBL" id="CM000645">
    <property type="protein sequence ID" value="EED90425.1"/>
    <property type="molecule type" value="Genomic_DNA"/>
</dbReference>
<dbReference type="PROSITE" id="PS51886">
    <property type="entry name" value="TLDC"/>
    <property type="match status" value="1"/>
</dbReference>
<evidence type="ECO:0000256" key="2">
    <source>
        <dbReference type="ARBA" id="ARBA00009540"/>
    </source>
</evidence>
<feature type="compositionally biased region" description="Low complexity" evidence="5">
    <location>
        <begin position="45"/>
        <end position="54"/>
    </location>
</feature>
<evidence type="ECO:0000256" key="1">
    <source>
        <dbReference type="ARBA" id="ARBA00004173"/>
    </source>
</evidence>
<evidence type="ECO:0000259" key="6">
    <source>
        <dbReference type="PROSITE" id="PS51886"/>
    </source>
</evidence>
<dbReference type="RefSeq" id="XP_002292450.1">
    <property type="nucleotide sequence ID" value="XM_002292414.1"/>
</dbReference>
<proteinExistence type="inferred from homology"/>
<evidence type="ECO:0000256" key="4">
    <source>
        <dbReference type="ARBA" id="ARBA00040604"/>
    </source>
</evidence>
<keyword evidence="3" id="KW-0496">Mitochondrion</keyword>
<feature type="domain" description="TLDc" evidence="6">
    <location>
        <begin position="51"/>
        <end position="276"/>
    </location>
</feature>
<dbReference type="SMART" id="SM00584">
    <property type="entry name" value="TLDc"/>
    <property type="match status" value="1"/>
</dbReference>
<evidence type="ECO:0000256" key="5">
    <source>
        <dbReference type="SAM" id="MobiDB-lite"/>
    </source>
</evidence>
<evidence type="ECO:0000256" key="3">
    <source>
        <dbReference type="ARBA" id="ARBA00023128"/>
    </source>
</evidence>
<comment type="subcellular location">
    <subcellularLocation>
        <location evidence="1">Mitochondrion</location>
    </subcellularLocation>
</comment>
<dbReference type="eggNOG" id="ENOG502T8IG">
    <property type="taxonomic scope" value="Eukaryota"/>
</dbReference>
<feature type="region of interest" description="Disordered" evidence="5">
    <location>
        <begin position="143"/>
        <end position="165"/>
    </location>
</feature>
<comment type="similarity">
    <text evidence="2">Belongs to the OXR1 family.</text>
</comment>
<reference evidence="7 8" key="1">
    <citation type="journal article" date="2004" name="Science">
        <title>The genome of the diatom Thalassiosira pseudonana: ecology, evolution, and metabolism.</title>
        <authorList>
            <person name="Armbrust E.V."/>
            <person name="Berges J.A."/>
            <person name="Bowler C."/>
            <person name="Green B.R."/>
            <person name="Martinez D."/>
            <person name="Putnam N.H."/>
            <person name="Zhou S."/>
            <person name="Allen A.E."/>
            <person name="Apt K.E."/>
            <person name="Bechner M."/>
            <person name="Brzezinski M.A."/>
            <person name="Chaal B.K."/>
            <person name="Chiovitti A."/>
            <person name="Davis A.K."/>
            <person name="Demarest M.S."/>
            <person name="Detter J.C."/>
            <person name="Glavina T."/>
            <person name="Goodstein D."/>
            <person name="Hadi M.Z."/>
            <person name="Hellsten U."/>
            <person name="Hildebrand M."/>
            <person name="Jenkins B.D."/>
            <person name="Jurka J."/>
            <person name="Kapitonov V.V."/>
            <person name="Kroger N."/>
            <person name="Lau W.W."/>
            <person name="Lane T.W."/>
            <person name="Larimer F.W."/>
            <person name="Lippmeier J.C."/>
            <person name="Lucas S."/>
            <person name="Medina M."/>
            <person name="Montsant A."/>
            <person name="Obornik M."/>
            <person name="Parker M.S."/>
            <person name="Palenik B."/>
            <person name="Pazour G.J."/>
            <person name="Richardson P.M."/>
            <person name="Rynearson T.A."/>
            <person name="Saito M.A."/>
            <person name="Schwartz D.C."/>
            <person name="Thamatrakoln K."/>
            <person name="Valentin K."/>
            <person name="Vardi A."/>
            <person name="Wilkerson F.P."/>
            <person name="Rokhsar D.S."/>
        </authorList>
    </citation>
    <scope>NUCLEOTIDE SEQUENCE [LARGE SCALE GENOMIC DNA]</scope>
    <source>
        <strain evidence="7 8">CCMP1335</strain>
    </source>
</reference>
<dbReference type="InParanoid" id="B8C843"/>
<dbReference type="AlphaFoldDB" id="B8C843"/>
<dbReference type="Proteomes" id="UP000001449">
    <property type="component" value="Chromosome 9"/>
</dbReference>
<dbReference type="PANTHER" id="PTHR23354:SF62">
    <property type="entry name" value="MUSTARD, ISOFORM V"/>
    <property type="match status" value="1"/>
</dbReference>
<evidence type="ECO:0000313" key="7">
    <source>
        <dbReference type="EMBL" id="EED90425.1"/>
    </source>
</evidence>
<dbReference type="GO" id="GO:0005739">
    <property type="term" value="C:mitochondrion"/>
    <property type="evidence" value="ECO:0007669"/>
    <property type="project" value="UniProtKB-SubCell"/>
</dbReference>
<feature type="region of interest" description="Disordered" evidence="5">
    <location>
        <begin position="16"/>
        <end position="54"/>
    </location>
</feature>
<evidence type="ECO:0000313" key="8">
    <source>
        <dbReference type="Proteomes" id="UP000001449"/>
    </source>
</evidence>
<dbReference type="Pfam" id="PF07534">
    <property type="entry name" value="TLD"/>
    <property type="match status" value="1"/>
</dbReference>
<dbReference type="GeneID" id="7443534"/>
<keyword evidence="8" id="KW-1185">Reference proteome</keyword>
<dbReference type="KEGG" id="tps:THAPSDRAFT_7997"/>
<sequence length="278" mass="30310">MEDDYGFYDDLEDDTYRCESSEDEDDTHHVAIKPSDRIEDEQDESLSSSPPILSPSIVESLAEDGLPWSMQDMKWSRLYASSRDGACFGTFLRKVRGKQTIIVAKTSDGKIVGAFATDPWSGRKAGDVNAHHAFLFSVSSTPSSAANTGGVNKKKMSPLAQPSSSQSSFGAYIPGLGEFGTSPTSAFDFNFDTQLSASSKRNQSEQQQQQQKVDIFKPQPGSGFKQTCQLGNKFISLCDGVKSLSIENSFTRGRTTTGASATEQFDVVEFEVYGFTEG</sequence>
<dbReference type="OMA" id="SSANQCF"/>
<dbReference type="PaxDb" id="35128-Thaps7997"/>
<feature type="compositionally biased region" description="Basic and acidic residues" evidence="5">
    <location>
        <begin position="16"/>
        <end position="37"/>
    </location>
</feature>
<dbReference type="HOGENOM" id="CLU_1002833_0_0_1"/>
<dbReference type="PANTHER" id="PTHR23354">
    <property type="entry name" value="NUCLEOLAR PROTEIN 7/ESTROGEN RECEPTOR COACTIVATOR-RELATED"/>
    <property type="match status" value="1"/>
</dbReference>